<dbReference type="Proteomes" id="UP000634136">
    <property type="component" value="Unassembled WGS sequence"/>
</dbReference>
<gene>
    <name evidence="1" type="ORF">G2W53_041184</name>
</gene>
<name>A0A834SEF5_9FABA</name>
<accession>A0A834SEF5</accession>
<proteinExistence type="predicted"/>
<reference evidence="1" key="1">
    <citation type="submission" date="2020-09" db="EMBL/GenBank/DDBJ databases">
        <title>Genome-Enabled Discovery of Anthraquinone Biosynthesis in Senna tora.</title>
        <authorList>
            <person name="Kang S.-H."/>
            <person name="Pandey R.P."/>
            <person name="Lee C.-M."/>
            <person name="Sim J.-S."/>
            <person name="Jeong J.-T."/>
            <person name="Choi B.-S."/>
            <person name="Jung M."/>
            <person name="Ginzburg D."/>
            <person name="Zhao K."/>
            <person name="Won S.Y."/>
            <person name="Oh T.-J."/>
            <person name="Yu Y."/>
            <person name="Kim N.-H."/>
            <person name="Lee O.R."/>
            <person name="Lee T.-H."/>
            <person name="Bashyal P."/>
            <person name="Kim T.-S."/>
            <person name="Lee W.-H."/>
            <person name="Kawkins C."/>
            <person name="Kim C.-K."/>
            <person name="Kim J.S."/>
            <person name="Ahn B.O."/>
            <person name="Rhee S.Y."/>
            <person name="Sohng J.K."/>
        </authorList>
    </citation>
    <scope>NUCLEOTIDE SEQUENCE</scope>
    <source>
        <tissue evidence="1">Leaf</tissue>
    </source>
</reference>
<evidence type="ECO:0000313" key="2">
    <source>
        <dbReference type="Proteomes" id="UP000634136"/>
    </source>
</evidence>
<organism evidence="1 2">
    <name type="scientific">Senna tora</name>
    <dbReference type="NCBI Taxonomy" id="362788"/>
    <lineage>
        <taxon>Eukaryota</taxon>
        <taxon>Viridiplantae</taxon>
        <taxon>Streptophyta</taxon>
        <taxon>Embryophyta</taxon>
        <taxon>Tracheophyta</taxon>
        <taxon>Spermatophyta</taxon>
        <taxon>Magnoliopsida</taxon>
        <taxon>eudicotyledons</taxon>
        <taxon>Gunneridae</taxon>
        <taxon>Pentapetalae</taxon>
        <taxon>rosids</taxon>
        <taxon>fabids</taxon>
        <taxon>Fabales</taxon>
        <taxon>Fabaceae</taxon>
        <taxon>Caesalpinioideae</taxon>
        <taxon>Cassia clade</taxon>
        <taxon>Senna</taxon>
    </lineage>
</organism>
<protein>
    <submittedName>
        <fullName evidence="1">Uncharacterized protein</fullName>
    </submittedName>
</protein>
<keyword evidence="2" id="KW-1185">Reference proteome</keyword>
<comment type="caution">
    <text evidence="1">The sequence shown here is derived from an EMBL/GenBank/DDBJ whole genome shotgun (WGS) entry which is preliminary data.</text>
</comment>
<dbReference type="EMBL" id="JAAIUW010000013">
    <property type="protein sequence ID" value="KAF7802073.1"/>
    <property type="molecule type" value="Genomic_DNA"/>
</dbReference>
<evidence type="ECO:0000313" key="1">
    <source>
        <dbReference type="EMBL" id="KAF7802073.1"/>
    </source>
</evidence>
<sequence>MLPFVYCYVSDPKVSRPCSSDLKIQGSRCSTDPKWSRCPANPQVSRPGSLDLKFQGPRCPTNPELELNLKGISCFPVRAGLRRHFSLPSWSWTLQAFLASQSKLDFTGISYFSIKAELHTYFENFLLSSQSWISQVLIPLFRAGSFMAGMNVRFSQQGGRFWETGPFQSCRVIEGMKMSRQKQGSLAAALSSQGHSASIVLAFIVWESIGSFTLDSGDQQLFTVIVDILCSAPLTSPQRFPGAGTGMDYDFLMYQVQTCTSTGVQDRCHGHDNFLGKCAKKSNLFPKVGAGVRGKVVISGARTGFETNVGRGLIGFRDSSYNKDLLVQALEFVVVMS</sequence>
<dbReference type="AlphaFoldDB" id="A0A834SEF5"/>